<reference evidence="1 2" key="1">
    <citation type="journal article" date="2013" name="PLoS Genet.">
        <title>Plant-symbiotic fungi as chemical engineers: Multi-genome analysis of the Clavicipitaceae reveals dynamics of alkaloid loci.</title>
        <authorList>
            <person name="Schardl C.L."/>
            <person name="Young C.A."/>
            <person name="Hesse U."/>
            <person name="Amyotte S.G."/>
            <person name="Andreeva K."/>
            <person name="Calie P.J."/>
            <person name="Fleetwood D.J."/>
            <person name="Haws D.C."/>
            <person name="Moore N."/>
            <person name="Oeser B."/>
            <person name="Panaccione D.G."/>
            <person name="Schweri K.K."/>
            <person name="Voisey C.R."/>
            <person name="Farman M.L."/>
            <person name="Jaromczyk J.W."/>
            <person name="Roe B.A."/>
            <person name="O'Sullivan D.M."/>
            <person name="Scott B."/>
            <person name="Tudzynski P."/>
            <person name="An Z."/>
            <person name="Arnaoudova E.G."/>
            <person name="Bullock C.T."/>
            <person name="Charlton N.D."/>
            <person name="Chen L."/>
            <person name="Cox M."/>
            <person name="Dinkins R.D."/>
            <person name="Florea S."/>
            <person name="Glenn A.E."/>
            <person name="Gordon A."/>
            <person name="Gueldener U."/>
            <person name="Harris D.R."/>
            <person name="Hollin W."/>
            <person name="Jaromczyk J."/>
            <person name="Johnson R.D."/>
            <person name="Khan A.K."/>
            <person name="Leistner E."/>
            <person name="Leuchtmann A."/>
            <person name="Li C."/>
            <person name="Liu J."/>
            <person name="Liu J."/>
            <person name="Liu M."/>
            <person name="Mace W."/>
            <person name="Machado C."/>
            <person name="Nagabhyru P."/>
            <person name="Pan J."/>
            <person name="Schmid J."/>
            <person name="Sugawara K."/>
            <person name="Steiner U."/>
            <person name="Takach J.E."/>
            <person name="Tanaka E."/>
            <person name="Webb J.S."/>
            <person name="Wilson E.V."/>
            <person name="Wiseman J.L."/>
            <person name="Yoshida R."/>
            <person name="Zeng Z."/>
        </authorList>
    </citation>
    <scope>NUCLEOTIDE SEQUENCE [LARGE SCALE GENOMIC DNA]</scope>
    <source>
        <strain evidence="1 2">20.1</strain>
    </source>
</reference>
<dbReference type="AlphaFoldDB" id="M1W622"/>
<evidence type="ECO:0000313" key="2">
    <source>
        <dbReference type="Proteomes" id="UP000016801"/>
    </source>
</evidence>
<accession>M1W622</accession>
<gene>
    <name evidence="1" type="ORF">CPUR_04118</name>
</gene>
<keyword evidence="2" id="KW-1185">Reference proteome</keyword>
<organism evidence="1 2">
    <name type="scientific">Claviceps purpurea (strain 20.1)</name>
    <name type="common">Ergot fungus</name>
    <name type="synonym">Sphacelia segetum</name>
    <dbReference type="NCBI Taxonomy" id="1111077"/>
    <lineage>
        <taxon>Eukaryota</taxon>
        <taxon>Fungi</taxon>
        <taxon>Dikarya</taxon>
        <taxon>Ascomycota</taxon>
        <taxon>Pezizomycotina</taxon>
        <taxon>Sordariomycetes</taxon>
        <taxon>Hypocreomycetidae</taxon>
        <taxon>Hypocreales</taxon>
        <taxon>Clavicipitaceae</taxon>
        <taxon>Claviceps</taxon>
    </lineage>
</organism>
<dbReference type="VEuPathDB" id="FungiDB:CPUR_04118"/>
<name>M1W622_CLAP2</name>
<proteinExistence type="predicted"/>
<comment type="caution">
    <text evidence="1">The sequence shown here is derived from an EMBL/GenBank/DDBJ whole genome shotgun (WGS) entry which is preliminary data.</text>
</comment>
<protein>
    <submittedName>
        <fullName evidence="1">Uncharacterized protein</fullName>
    </submittedName>
</protein>
<evidence type="ECO:0000313" key="1">
    <source>
        <dbReference type="EMBL" id="CCE30270.1"/>
    </source>
</evidence>
<dbReference type="EMBL" id="CAGA01000020">
    <property type="protein sequence ID" value="CCE30270.1"/>
    <property type="molecule type" value="Genomic_DNA"/>
</dbReference>
<dbReference type="HOGENOM" id="CLU_2793797_0_0_1"/>
<sequence>MVRRAAMDGTEIRHSATSLREITTVFSQSLGPPTVEEEDVALRLPSELREFADLFRKEKANALTPPSG</sequence>
<dbReference type="Proteomes" id="UP000016801">
    <property type="component" value="Unassembled WGS sequence"/>
</dbReference>